<evidence type="ECO:0000256" key="8">
    <source>
        <dbReference type="ARBA" id="ARBA00023170"/>
    </source>
</evidence>
<evidence type="ECO:0000256" key="3">
    <source>
        <dbReference type="ARBA" id="ARBA00022606"/>
    </source>
</evidence>
<evidence type="ECO:0000256" key="5">
    <source>
        <dbReference type="ARBA" id="ARBA00022725"/>
    </source>
</evidence>
<dbReference type="AlphaFoldDB" id="A0A346D3X3"/>
<dbReference type="GO" id="GO:0004984">
    <property type="term" value="F:olfactory receptor activity"/>
    <property type="evidence" value="ECO:0007669"/>
    <property type="project" value="InterPro"/>
</dbReference>
<dbReference type="PANTHER" id="PTHR21137">
    <property type="entry name" value="ODORANT RECEPTOR"/>
    <property type="match status" value="1"/>
</dbReference>
<proteinExistence type="evidence at transcript level"/>
<reference evidence="11" key="1">
    <citation type="journal article" date="2018" name="Insect Mol. Biol.">
        <title>An odorant receptor mediates the attractiveness of cis-jasmone to Campoletis chlorideae, the endoparasitoid of Helicoverpa armigera.</title>
        <authorList>
            <person name="Sun Y.L."/>
            <person name="Dong J.F."/>
            <person name="Ning C."/>
            <person name="Ding P.P."/>
            <person name="Huang L.Q."/>
            <person name="Sun J.G."/>
            <person name="Wang C.Z."/>
        </authorList>
    </citation>
    <scope>NUCLEOTIDE SEQUENCE</scope>
    <source>
        <strain evidence="11">CchlOR20</strain>
    </source>
</reference>
<evidence type="ECO:0000256" key="7">
    <source>
        <dbReference type="ARBA" id="ARBA00023136"/>
    </source>
</evidence>
<name>A0A346D3X3_9HYME</name>
<evidence type="ECO:0000256" key="2">
    <source>
        <dbReference type="ARBA" id="ARBA00022475"/>
    </source>
</evidence>
<keyword evidence="6 10" id="KW-1133">Transmembrane helix</keyword>
<keyword evidence="8 10" id="KW-0675">Receptor</keyword>
<keyword evidence="9 10" id="KW-0807">Transducer</keyword>
<feature type="transmembrane region" description="Helical" evidence="10">
    <location>
        <begin position="94"/>
        <end position="115"/>
    </location>
</feature>
<comment type="caution">
    <text evidence="10">Lacks conserved residue(s) required for the propagation of feature annotation.</text>
</comment>
<comment type="subcellular location">
    <subcellularLocation>
        <location evidence="1 10">Cell membrane</location>
        <topology evidence="1 10">Multi-pass membrane protein</topology>
    </subcellularLocation>
</comment>
<evidence type="ECO:0000313" key="11">
    <source>
        <dbReference type="EMBL" id="AXM05143.1"/>
    </source>
</evidence>
<dbReference type="GO" id="GO:0005886">
    <property type="term" value="C:plasma membrane"/>
    <property type="evidence" value="ECO:0007669"/>
    <property type="project" value="UniProtKB-SubCell"/>
</dbReference>
<accession>A0A346D3X3</accession>
<keyword evidence="3 10" id="KW-0716">Sensory transduction</keyword>
<keyword evidence="4 10" id="KW-0812">Transmembrane</keyword>
<keyword evidence="7 10" id="KW-0472">Membrane</keyword>
<feature type="transmembrane region" description="Helical" evidence="10">
    <location>
        <begin position="322"/>
        <end position="340"/>
    </location>
</feature>
<dbReference type="InterPro" id="IPR004117">
    <property type="entry name" value="7tm6_olfct_rcpt"/>
</dbReference>
<dbReference type="GO" id="GO:0005549">
    <property type="term" value="F:odorant binding"/>
    <property type="evidence" value="ECO:0007669"/>
    <property type="project" value="InterPro"/>
</dbReference>
<organism evidence="11">
    <name type="scientific">Campoletis chlorideae</name>
    <dbReference type="NCBI Taxonomy" id="219166"/>
    <lineage>
        <taxon>Eukaryota</taxon>
        <taxon>Metazoa</taxon>
        <taxon>Ecdysozoa</taxon>
        <taxon>Arthropoda</taxon>
        <taxon>Hexapoda</taxon>
        <taxon>Insecta</taxon>
        <taxon>Pterygota</taxon>
        <taxon>Neoptera</taxon>
        <taxon>Endopterygota</taxon>
        <taxon>Hymenoptera</taxon>
        <taxon>Apocrita</taxon>
        <taxon>Ichneumonoidea</taxon>
        <taxon>Ichneumonidae</taxon>
        <taxon>Campopleginae</taxon>
        <taxon>Dusona group</taxon>
        <taxon>Campoletis</taxon>
    </lineage>
</organism>
<evidence type="ECO:0000256" key="9">
    <source>
        <dbReference type="ARBA" id="ARBA00023224"/>
    </source>
</evidence>
<dbReference type="Pfam" id="PF02949">
    <property type="entry name" value="7tm_6"/>
    <property type="match status" value="1"/>
</dbReference>
<feature type="transmembrane region" description="Helical" evidence="10">
    <location>
        <begin position="288"/>
        <end position="310"/>
    </location>
</feature>
<evidence type="ECO:0000256" key="1">
    <source>
        <dbReference type="ARBA" id="ARBA00004651"/>
    </source>
</evidence>
<reference evidence="11" key="2">
    <citation type="submission" date="2018-01" db="EMBL/GenBank/DDBJ databases">
        <authorList>
            <person name="Gaut B.S."/>
            <person name="Morton B.R."/>
            <person name="Clegg M.T."/>
            <person name="Duvall M.R."/>
        </authorList>
    </citation>
    <scope>NUCLEOTIDE SEQUENCE</scope>
    <source>
        <strain evidence="11">CchlOR20</strain>
    </source>
</reference>
<dbReference type="GO" id="GO:0007165">
    <property type="term" value="P:signal transduction"/>
    <property type="evidence" value="ECO:0007669"/>
    <property type="project" value="UniProtKB-KW"/>
</dbReference>
<keyword evidence="2" id="KW-1003">Cell membrane</keyword>
<feature type="transmembrane region" description="Helical" evidence="10">
    <location>
        <begin position="154"/>
        <end position="176"/>
    </location>
</feature>
<evidence type="ECO:0000256" key="6">
    <source>
        <dbReference type="ARBA" id="ARBA00022989"/>
    </source>
</evidence>
<feature type="transmembrane region" description="Helical" evidence="10">
    <location>
        <begin position="210"/>
        <end position="240"/>
    </location>
</feature>
<evidence type="ECO:0000256" key="10">
    <source>
        <dbReference type="RuleBase" id="RU351113"/>
    </source>
</evidence>
<comment type="similarity">
    <text evidence="10">Belongs to the insect chemoreceptor superfamily. Heteromeric odorant receptor channel (TC 1.A.69) family.</text>
</comment>
<dbReference type="EMBL" id="MG859315">
    <property type="protein sequence ID" value="AXM05143.1"/>
    <property type="molecule type" value="mRNA"/>
</dbReference>
<feature type="transmembrane region" description="Helical" evidence="10">
    <location>
        <begin position="61"/>
        <end position="82"/>
    </location>
</feature>
<protein>
    <recommendedName>
        <fullName evidence="10">Odorant receptor</fullName>
    </recommendedName>
</protein>
<evidence type="ECO:0000256" key="4">
    <source>
        <dbReference type="ARBA" id="ARBA00022692"/>
    </source>
</evidence>
<sequence>MSIEYKRYNSTETIIADNKHYKSDMDFTVQYTRRLFSIIGVWPLVKQTSAYSTNRKKEIRLAILVIALSMLLMTYVAIPMGVFLTVKVRSLGDFLKVFGLLVVAVSNFSKLCLFIHRRHLFKSCFEHIENDWKMASTDVDREIMRKNAVIGRRVCLMAMSFMYTTGILYHTLMPIWRGKKAQALNKSGRVLPYPGFDLCVNSHSTPNYQIILFVCCLSGGVMYTLRITSATMVCFFVAHLSGQAEIIMSRLDKIFDNLDDDIQLLNHRISSVVQRHVRLLRLIDSTQAALHELFAVEMVAAVIILCTILWRLSHWQSSDNVVVFTYIVVLYSVTFNLLVVCRSCEVLTEKCEDIGKATYLSDWWKMPGASVRPLIMLIAMANIPRRFTAAGMMDLSVASFGAIIRTSVAYLNMLRTFNV</sequence>
<keyword evidence="5 10" id="KW-0552">Olfaction</keyword>
<dbReference type="PANTHER" id="PTHR21137:SF35">
    <property type="entry name" value="ODORANT RECEPTOR 19A-RELATED"/>
    <property type="match status" value="1"/>
</dbReference>